<dbReference type="AlphaFoldDB" id="A0A2N9HX49"/>
<organism evidence="1">
    <name type="scientific">Fagus sylvatica</name>
    <name type="common">Beechnut</name>
    <dbReference type="NCBI Taxonomy" id="28930"/>
    <lineage>
        <taxon>Eukaryota</taxon>
        <taxon>Viridiplantae</taxon>
        <taxon>Streptophyta</taxon>
        <taxon>Embryophyta</taxon>
        <taxon>Tracheophyta</taxon>
        <taxon>Spermatophyta</taxon>
        <taxon>Magnoliopsida</taxon>
        <taxon>eudicotyledons</taxon>
        <taxon>Gunneridae</taxon>
        <taxon>Pentapetalae</taxon>
        <taxon>rosids</taxon>
        <taxon>fabids</taxon>
        <taxon>Fagales</taxon>
        <taxon>Fagaceae</taxon>
        <taxon>Fagus</taxon>
    </lineage>
</organism>
<dbReference type="EMBL" id="OIVN01004367">
    <property type="protein sequence ID" value="SPD16942.1"/>
    <property type="molecule type" value="Genomic_DNA"/>
</dbReference>
<accession>A0A2N9HX49</accession>
<sequence length="139" mass="15519">MSGMGNCRIARRGQSPACFSRPTPKPGNWDPLPPLFRASLYFHGWGRGWWDPVLAMTLTPVLSACHRRLDRARHYPSLPGRLIAIFKHDPSLEGVIHGDLKSQESLRAITVTRILIAIAVWPTWVAVAVSETLRKVCLA</sequence>
<protein>
    <submittedName>
        <fullName evidence="1">Uncharacterized protein</fullName>
    </submittedName>
</protein>
<gene>
    <name evidence="1" type="ORF">FSB_LOCUS44824</name>
</gene>
<evidence type="ECO:0000313" key="1">
    <source>
        <dbReference type="EMBL" id="SPD16942.1"/>
    </source>
</evidence>
<proteinExistence type="predicted"/>
<reference evidence="1" key="1">
    <citation type="submission" date="2018-02" db="EMBL/GenBank/DDBJ databases">
        <authorList>
            <person name="Cohen D.B."/>
            <person name="Kent A.D."/>
        </authorList>
    </citation>
    <scope>NUCLEOTIDE SEQUENCE</scope>
</reference>
<name>A0A2N9HX49_FAGSY</name>